<dbReference type="GO" id="GO:0005737">
    <property type="term" value="C:cytoplasm"/>
    <property type="evidence" value="ECO:0007669"/>
    <property type="project" value="TreeGrafter"/>
</dbReference>
<dbReference type="InterPro" id="IPR014756">
    <property type="entry name" value="Ig_E-set"/>
</dbReference>
<dbReference type="GO" id="GO:0007165">
    <property type="term" value="P:signal transduction"/>
    <property type="evidence" value="ECO:0007669"/>
    <property type="project" value="TreeGrafter"/>
</dbReference>
<dbReference type="PANTHER" id="PTHR10343">
    <property type="entry name" value="5'-AMP-ACTIVATED PROTEIN KINASE , BETA SUBUNIT"/>
    <property type="match status" value="1"/>
</dbReference>
<dbReference type="InterPro" id="IPR032640">
    <property type="entry name" value="AMPK1_CBM"/>
</dbReference>
<sequence length="230" mass="26017">MIRSRTPEPRMGLRVSRVEHRQGNIDLSKFRVIEVEGAPVELITSGDSNSLNQSSSLILTVFEWTRAGESVGVMGSFNKWGDAIPLTKQDGRFFLAILLPVGEHQFKYLVDGCWNVDLNYVSVDDAVHGTVNVLTVASDSPCQPFGRQEKTGRRSFLSSFKFRRYLSRRSRKNISRKCDMNASQTSSEIFVFNHDGIDYTKNISCEQLFCQSESPRRAVLNSVNSFESIY</sequence>
<dbReference type="Gene3D" id="2.60.40.10">
    <property type="entry name" value="Immunoglobulins"/>
    <property type="match status" value="1"/>
</dbReference>
<comment type="function">
    <text evidence="2">Non-catalytic subunit of AMP-activated protein kinase (AMPK), an energy sensor protein kinase that plays a key role in regulating cellular energy metabolism. In response to reduction of intracellular ATP levels, AMPK activates energy-producing pathways and inhibits energy-consuming processes: inhibits protein, carbohydrate and lipid biosynthesis, as well as cell growth and proliferation. AMPK acts via direct phosphorylation of metabolic enzymes, and by longer-term effects via phosphorylation of transcription regulators. Also acts as a regulator of cellular polarity by remodeling the actin cytoskeleton; probably by indirectly activating myosin. Beta non-catalytic subunit acts as a scaffold on which the AMPK complex assembles, via its C-terminus that bridges alpha (PRKAA1 or PRKAA2) and gamma subunits (PRKAG1, PRKAG2 or PRKAG3).</text>
</comment>
<comment type="caution">
    <text evidence="4">The sequence shown here is derived from an EMBL/GenBank/DDBJ whole genome shotgun (WGS) entry which is preliminary data.</text>
</comment>
<dbReference type="Proteomes" id="UP000031668">
    <property type="component" value="Unassembled WGS sequence"/>
</dbReference>
<dbReference type="GO" id="GO:0019901">
    <property type="term" value="F:protein kinase binding"/>
    <property type="evidence" value="ECO:0007669"/>
    <property type="project" value="TreeGrafter"/>
</dbReference>
<dbReference type="PANTHER" id="PTHR10343:SF92">
    <property type="entry name" value="5'-AMP-ACTIVATED PROTEIN KINASE SUBUNIT BETA-2"/>
    <property type="match status" value="1"/>
</dbReference>
<dbReference type="AlphaFoldDB" id="A0A0C2I9F8"/>
<evidence type="ECO:0000313" key="4">
    <source>
        <dbReference type="EMBL" id="KII61903.1"/>
    </source>
</evidence>
<keyword evidence="4" id="KW-0418">Kinase</keyword>
<protein>
    <submittedName>
        <fullName evidence="4">5'-AMP-activated protein kinase subunit beta-1</fullName>
    </submittedName>
</protein>
<keyword evidence="5" id="KW-1185">Reference proteome</keyword>
<dbReference type="InterPro" id="IPR013783">
    <property type="entry name" value="Ig-like_fold"/>
</dbReference>
<accession>A0A0C2I9F8</accession>
<dbReference type="InterPro" id="IPR050827">
    <property type="entry name" value="CRP1_MDG1_kinase"/>
</dbReference>
<evidence type="ECO:0000256" key="1">
    <source>
        <dbReference type="ARBA" id="ARBA00010926"/>
    </source>
</evidence>
<evidence type="ECO:0000259" key="3">
    <source>
        <dbReference type="Pfam" id="PF16561"/>
    </source>
</evidence>
<organism evidence="4 5">
    <name type="scientific">Thelohanellus kitauei</name>
    <name type="common">Myxosporean</name>
    <dbReference type="NCBI Taxonomy" id="669202"/>
    <lineage>
        <taxon>Eukaryota</taxon>
        <taxon>Metazoa</taxon>
        <taxon>Cnidaria</taxon>
        <taxon>Myxozoa</taxon>
        <taxon>Myxosporea</taxon>
        <taxon>Bivalvulida</taxon>
        <taxon>Platysporina</taxon>
        <taxon>Myxobolidae</taxon>
        <taxon>Thelohanellus</taxon>
    </lineage>
</organism>
<dbReference type="GO" id="GO:0016301">
    <property type="term" value="F:kinase activity"/>
    <property type="evidence" value="ECO:0007669"/>
    <property type="project" value="UniProtKB-KW"/>
</dbReference>
<dbReference type="GO" id="GO:0005634">
    <property type="term" value="C:nucleus"/>
    <property type="evidence" value="ECO:0007669"/>
    <property type="project" value="TreeGrafter"/>
</dbReference>
<dbReference type="CDD" id="cd02859">
    <property type="entry name" value="E_set_AMPKbeta_like_N"/>
    <property type="match status" value="1"/>
</dbReference>
<feature type="domain" description="AMP-activated protein kinase glycogen-binding" evidence="3">
    <location>
        <begin position="60"/>
        <end position="138"/>
    </location>
</feature>
<name>A0A0C2I9F8_THEKT</name>
<keyword evidence="4" id="KW-0808">Transferase</keyword>
<evidence type="ECO:0000256" key="2">
    <source>
        <dbReference type="ARBA" id="ARBA00025180"/>
    </source>
</evidence>
<comment type="similarity">
    <text evidence="1">Belongs to the 5'-AMP-activated protein kinase beta subunit family.</text>
</comment>
<dbReference type="SUPFAM" id="SSF81296">
    <property type="entry name" value="E set domains"/>
    <property type="match status" value="1"/>
</dbReference>
<proteinExistence type="inferred from homology"/>
<dbReference type="GO" id="GO:0031588">
    <property type="term" value="C:nucleotide-activated protein kinase complex"/>
    <property type="evidence" value="ECO:0007669"/>
    <property type="project" value="TreeGrafter"/>
</dbReference>
<dbReference type="Pfam" id="PF16561">
    <property type="entry name" value="AMPK1_CBM"/>
    <property type="match status" value="1"/>
</dbReference>
<dbReference type="EMBL" id="JWZT01005182">
    <property type="protein sequence ID" value="KII61903.1"/>
    <property type="molecule type" value="Genomic_DNA"/>
</dbReference>
<dbReference type="OrthoDB" id="531008at2759"/>
<evidence type="ECO:0000313" key="5">
    <source>
        <dbReference type="Proteomes" id="UP000031668"/>
    </source>
</evidence>
<gene>
    <name evidence="4" type="ORF">RF11_13229</name>
</gene>
<reference evidence="4 5" key="1">
    <citation type="journal article" date="2014" name="Genome Biol. Evol.">
        <title>The genome of the myxosporean Thelohanellus kitauei shows adaptations to nutrient acquisition within its fish host.</title>
        <authorList>
            <person name="Yang Y."/>
            <person name="Xiong J."/>
            <person name="Zhou Z."/>
            <person name="Huo F."/>
            <person name="Miao W."/>
            <person name="Ran C."/>
            <person name="Liu Y."/>
            <person name="Zhang J."/>
            <person name="Feng J."/>
            <person name="Wang M."/>
            <person name="Wang M."/>
            <person name="Wang L."/>
            <person name="Yao B."/>
        </authorList>
    </citation>
    <scope>NUCLEOTIDE SEQUENCE [LARGE SCALE GENOMIC DNA]</scope>
    <source>
        <strain evidence="4">Wuqing</strain>
    </source>
</reference>